<evidence type="ECO:0000313" key="2">
    <source>
        <dbReference type="EMBL" id="WHO11791.1"/>
    </source>
</evidence>
<dbReference type="Proteomes" id="UP001225611">
    <property type="component" value="Plasmid pO132a"/>
</dbReference>
<dbReference type="RefSeq" id="WP_269703793.1">
    <property type="nucleotide sequence ID" value="NZ_CP080389.1"/>
</dbReference>
<name>A0ABY8RW98_9HYPH</name>
<feature type="region of interest" description="Disordered" evidence="1">
    <location>
        <begin position="1"/>
        <end position="24"/>
    </location>
</feature>
<sequence>MSVAAAEHHRAEAKGRPGSNQSSDITSVKAEAFAKIRVLRAELFRKQLPQSLIFLLELKQILHFLTGSRDRRDSLLGGFDNLSGSNLGFASASAS</sequence>
<dbReference type="EMBL" id="CP080389">
    <property type="protein sequence ID" value="WHO11791.1"/>
    <property type="molecule type" value="Genomic_DNA"/>
</dbReference>
<geneLocation type="plasmid" evidence="2 3">
    <name>pO132a</name>
</geneLocation>
<keyword evidence="2" id="KW-0614">Plasmid</keyword>
<reference evidence="2 3" key="1">
    <citation type="journal article" date="2023" name="Syst. Appl. Microbiol.">
        <title>Agrobacterium cucumeris sp. nov. isolated from crazy roots on cucumber (Cucumis sativus).</title>
        <authorList>
            <person name="Warabieda M."/>
            <person name="Kuzmanovic N."/>
            <person name="Trzcinski P."/>
            <person name="Pulawska J."/>
        </authorList>
    </citation>
    <scope>NUCLEOTIDE SEQUENCE [LARGE SCALE GENOMIC DNA]</scope>
    <source>
        <strain evidence="2 3">O132</strain>
    </source>
</reference>
<protein>
    <submittedName>
        <fullName evidence="2">Uncharacterized protein</fullName>
    </submittedName>
</protein>
<keyword evidence="3" id="KW-1185">Reference proteome</keyword>
<evidence type="ECO:0000256" key="1">
    <source>
        <dbReference type="SAM" id="MobiDB-lite"/>
    </source>
</evidence>
<evidence type="ECO:0000313" key="3">
    <source>
        <dbReference type="Proteomes" id="UP001225611"/>
    </source>
</evidence>
<gene>
    <name evidence="2" type="ORF">KZ699_24300</name>
</gene>
<proteinExistence type="predicted"/>
<feature type="compositionally biased region" description="Basic and acidic residues" evidence="1">
    <location>
        <begin position="1"/>
        <end position="15"/>
    </location>
</feature>
<organism evidence="2 3">
    <name type="scientific">Agrobacterium cucumeris</name>
    <dbReference type="NCBI Taxonomy" id="2862866"/>
    <lineage>
        <taxon>Bacteria</taxon>
        <taxon>Pseudomonadati</taxon>
        <taxon>Pseudomonadota</taxon>
        <taxon>Alphaproteobacteria</taxon>
        <taxon>Hyphomicrobiales</taxon>
        <taxon>Rhizobiaceae</taxon>
        <taxon>Rhizobium/Agrobacterium group</taxon>
        <taxon>Agrobacterium</taxon>
    </lineage>
</organism>
<accession>A0ABY8RW98</accession>